<feature type="domain" description="Response regulatory" evidence="3">
    <location>
        <begin position="3"/>
        <end position="119"/>
    </location>
</feature>
<dbReference type="SUPFAM" id="SSF52172">
    <property type="entry name" value="CheY-like"/>
    <property type="match status" value="1"/>
</dbReference>
<dbReference type="GO" id="GO:0000160">
    <property type="term" value="P:phosphorelay signal transduction system"/>
    <property type="evidence" value="ECO:0007669"/>
    <property type="project" value="InterPro"/>
</dbReference>
<evidence type="ECO:0000259" key="3">
    <source>
        <dbReference type="PROSITE" id="PS50110"/>
    </source>
</evidence>
<name>A0A290Q470_9BACT</name>
<dbReference type="OrthoDB" id="9790669at2"/>
<dbReference type="InterPro" id="IPR050595">
    <property type="entry name" value="Bact_response_regulator"/>
</dbReference>
<evidence type="ECO:0000256" key="2">
    <source>
        <dbReference type="PROSITE-ProRule" id="PRU00169"/>
    </source>
</evidence>
<feature type="modified residue" description="4-aspartylphosphate" evidence="2">
    <location>
        <position position="52"/>
    </location>
</feature>
<dbReference type="AlphaFoldDB" id="A0A290Q470"/>
<dbReference type="PANTHER" id="PTHR44591:SF3">
    <property type="entry name" value="RESPONSE REGULATORY DOMAIN-CONTAINING PROTEIN"/>
    <property type="match status" value="1"/>
</dbReference>
<gene>
    <name evidence="4" type="ORF">CMV30_05575</name>
</gene>
<dbReference type="EMBL" id="CP023344">
    <property type="protein sequence ID" value="ATC63465.1"/>
    <property type="molecule type" value="Genomic_DNA"/>
</dbReference>
<keyword evidence="5" id="KW-1185">Reference proteome</keyword>
<dbReference type="InterPro" id="IPR011006">
    <property type="entry name" value="CheY-like_superfamily"/>
</dbReference>
<dbReference type="PANTHER" id="PTHR44591">
    <property type="entry name" value="STRESS RESPONSE REGULATOR PROTEIN 1"/>
    <property type="match status" value="1"/>
</dbReference>
<protein>
    <submittedName>
        <fullName evidence="4">Two-component system response regulator</fullName>
    </submittedName>
</protein>
<sequence>MAHILIIDDDPGVRGVLKAMLERAGYDVAAGGGGVEGLKLAHARRPDLVLLDIEMPGMNGFDVCSLIKTDTALASVPVVIMTGRPIAGVPARAQAVGAVDLLAKPFERDSLLRKVGAYLAGGVAGR</sequence>
<evidence type="ECO:0000313" key="5">
    <source>
        <dbReference type="Proteomes" id="UP000217265"/>
    </source>
</evidence>
<dbReference type="PROSITE" id="PS50110">
    <property type="entry name" value="RESPONSE_REGULATORY"/>
    <property type="match status" value="1"/>
</dbReference>
<dbReference type="RefSeq" id="WP_096055097.1">
    <property type="nucleotide sequence ID" value="NZ_CP023344.1"/>
</dbReference>
<dbReference type="SMART" id="SM00448">
    <property type="entry name" value="REC"/>
    <property type="match status" value="1"/>
</dbReference>
<dbReference type="Proteomes" id="UP000217265">
    <property type="component" value="Chromosome"/>
</dbReference>
<proteinExistence type="predicted"/>
<dbReference type="Pfam" id="PF00072">
    <property type="entry name" value="Response_reg"/>
    <property type="match status" value="1"/>
</dbReference>
<evidence type="ECO:0000256" key="1">
    <source>
        <dbReference type="ARBA" id="ARBA00022553"/>
    </source>
</evidence>
<dbReference type="KEGG" id="vbh:CMV30_05575"/>
<keyword evidence="1 2" id="KW-0597">Phosphoprotein</keyword>
<accession>A0A290Q470</accession>
<dbReference type="Gene3D" id="3.40.50.2300">
    <property type="match status" value="1"/>
</dbReference>
<reference evidence="4 5" key="1">
    <citation type="submission" date="2017-09" db="EMBL/GenBank/DDBJ databases">
        <title>Complete genome sequence of Verrucomicrobial strain HZ-65, isolated from freshwater.</title>
        <authorList>
            <person name="Choi A."/>
        </authorList>
    </citation>
    <scope>NUCLEOTIDE SEQUENCE [LARGE SCALE GENOMIC DNA]</scope>
    <source>
        <strain evidence="4 5">HZ-65</strain>
    </source>
</reference>
<dbReference type="InterPro" id="IPR001789">
    <property type="entry name" value="Sig_transdc_resp-reg_receiver"/>
</dbReference>
<organism evidence="4 5">
    <name type="scientific">Nibricoccus aquaticus</name>
    <dbReference type="NCBI Taxonomy" id="2576891"/>
    <lineage>
        <taxon>Bacteria</taxon>
        <taxon>Pseudomonadati</taxon>
        <taxon>Verrucomicrobiota</taxon>
        <taxon>Opitutia</taxon>
        <taxon>Opitutales</taxon>
        <taxon>Opitutaceae</taxon>
        <taxon>Nibricoccus</taxon>
    </lineage>
</organism>
<evidence type="ECO:0000313" key="4">
    <source>
        <dbReference type="EMBL" id="ATC63465.1"/>
    </source>
</evidence>